<name>A0ABQ9JFZ6_9CUCU</name>
<organism evidence="1 2">
    <name type="scientific">Molorchus minor</name>
    <dbReference type="NCBI Taxonomy" id="1323400"/>
    <lineage>
        <taxon>Eukaryota</taxon>
        <taxon>Metazoa</taxon>
        <taxon>Ecdysozoa</taxon>
        <taxon>Arthropoda</taxon>
        <taxon>Hexapoda</taxon>
        <taxon>Insecta</taxon>
        <taxon>Pterygota</taxon>
        <taxon>Neoptera</taxon>
        <taxon>Endopterygota</taxon>
        <taxon>Coleoptera</taxon>
        <taxon>Polyphaga</taxon>
        <taxon>Cucujiformia</taxon>
        <taxon>Chrysomeloidea</taxon>
        <taxon>Cerambycidae</taxon>
        <taxon>Lamiinae</taxon>
        <taxon>Monochamini</taxon>
        <taxon>Molorchus</taxon>
    </lineage>
</organism>
<sequence length="391" mass="44018">MWKDTKHGVSIFREGSDKIGKIRECSDHSRNSRNRFLESENIRKDIKHSGFRPQENSGKVGRARIVSGIVAIVSPYLKIRECSDHSRNSRNRFLESENIRKDIKHGGFRLQENSGKVGRARIVSGIVAIVSPYLKICGKTPNTVFLSFGRDTVFENLKLSSLVPVPPMLQGFMPQKYPFTPIRSYWVFLASLKDHAGPFRSCRYANLARGGRIKFMMTVSRCALCPLRLGQWSAAGLRLSAERVICDFSLLPAPRWHSSVFSGAEIRRGTVPQPRVCESHLQCPSKLRDPDFEVSWKKLIYLTSTNVRIFSHNTGGPSSFQSPLYANNSLNIRRRASVEVSKIAKKIGGDDPLKKSRPERLYKPPLPPVGGLFFGTLFPVDAVLFKAVLLF</sequence>
<gene>
    <name evidence="1" type="ORF">NQ317_016815</name>
</gene>
<dbReference type="EMBL" id="JAPWTJ010000584">
    <property type="protein sequence ID" value="KAJ8977148.1"/>
    <property type="molecule type" value="Genomic_DNA"/>
</dbReference>
<dbReference type="Proteomes" id="UP001162164">
    <property type="component" value="Unassembled WGS sequence"/>
</dbReference>
<proteinExistence type="predicted"/>
<comment type="caution">
    <text evidence="1">The sequence shown here is derived from an EMBL/GenBank/DDBJ whole genome shotgun (WGS) entry which is preliminary data.</text>
</comment>
<reference evidence="1" key="1">
    <citation type="journal article" date="2023" name="Insect Mol. Biol.">
        <title>Genome sequencing provides insights into the evolution of gene families encoding plant cell wall-degrading enzymes in longhorned beetles.</title>
        <authorList>
            <person name="Shin N.R."/>
            <person name="Okamura Y."/>
            <person name="Kirsch R."/>
            <person name="Pauchet Y."/>
        </authorList>
    </citation>
    <scope>NUCLEOTIDE SEQUENCE</scope>
    <source>
        <strain evidence="1">MMC_N1</strain>
    </source>
</reference>
<keyword evidence="2" id="KW-1185">Reference proteome</keyword>
<evidence type="ECO:0000313" key="2">
    <source>
        <dbReference type="Proteomes" id="UP001162164"/>
    </source>
</evidence>
<accession>A0ABQ9JFZ6</accession>
<protein>
    <submittedName>
        <fullName evidence="1">Uncharacterized protein</fullName>
    </submittedName>
</protein>
<evidence type="ECO:0000313" key="1">
    <source>
        <dbReference type="EMBL" id="KAJ8977148.1"/>
    </source>
</evidence>